<feature type="domain" description="Protein kinase" evidence="4">
    <location>
        <begin position="1"/>
        <end position="199"/>
    </location>
</feature>
<organism evidence="5 6">
    <name type="scientific">Stentor coeruleus</name>
    <dbReference type="NCBI Taxonomy" id="5963"/>
    <lineage>
        <taxon>Eukaryota</taxon>
        <taxon>Sar</taxon>
        <taxon>Alveolata</taxon>
        <taxon>Ciliophora</taxon>
        <taxon>Postciliodesmatophora</taxon>
        <taxon>Heterotrichea</taxon>
        <taxon>Heterotrichida</taxon>
        <taxon>Stentoridae</taxon>
        <taxon>Stentor</taxon>
    </lineage>
</organism>
<dbReference type="Gene3D" id="3.30.310.80">
    <property type="entry name" value="Kinase associated domain 1, KA1"/>
    <property type="match status" value="1"/>
</dbReference>
<keyword evidence="3" id="KW-0067">ATP-binding</keyword>
<dbReference type="AlphaFoldDB" id="A0A1R2BUE9"/>
<dbReference type="InterPro" id="IPR000719">
    <property type="entry name" value="Prot_kinase_dom"/>
</dbReference>
<dbReference type="GO" id="GO:0005524">
    <property type="term" value="F:ATP binding"/>
    <property type="evidence" value="ECO:0007669"/>
    <property type="project" value="UniProtKB-KW"/>
</dbReference>
<evidence type="ECO:0000313" key="6">
    <source>
        <dbReference type="Proteomes" id="UP000187209"/>
    </source>
</evidence>
<dbReference type="OrthoDB" id="312660at2759"/>
<dbReference type="PANTHER" id="PTHR24346">
    <property type="entry name" value="MAP/MICROTUBULE AFFINITY-REGULATING KINASE"/>
    <property type="match status" value="1"/>
</dbReference>
<comment type="subunit">
    <text evidence="1">Monomer.</text>
</comment>
<keyword evidence="6" id="KW-1185">Reference proteome</keyword>
<dbReference type="Proteomes" id="UP000187209">
    <property type="component" value="Unassembled WGS sequence"/>
</dbReference>
<evidence type="ECO:0000313" key="5">
    <source>
        <dbReference type="EMBL" id="OMJ80433.1"/>
    </source>
</evidence>
<proteinExistence type="predicted"/>
<dbReference type="PANTHER" id="PTHR24346:SF110">
    <property type="entry name" value="NON-SPECIFIC SERINE_THREONINE PROTEIN KINASE"/>
    <property type="match status" value="1"/>
</dbReference>
<sequence>MFSHPNIIKLFEYIKTDKVHYLVLEYVSGGELYSLLEKKGKLPECEARKYFYQVLKAIDYLHSQRISHRDIKPENILLDEHKNIKLADFGLSNLMRDGEFLSTACGSANYAAPEVITGSKYCGTEVDVWSLGILLYALLTGTLPFDDISMPALISNIKSAKFIIPHYITPNASDLLKKLIIVNQSHRLTIPQIFKHAWISEAFPIHIRNKQKPYIIDENIFRDVLKYPKFADLKNYDDLRRNILARNNFDIFTVTYEMMLYAKMNETCWEKDEMKTLFTISDVGDKRKDYRPNDWKYGFILDESPDEIMMNLLLMLKEMNGKWVFMGPYNIKAILKGANKKFHVKTVIRLYSVRFIKEDNVYFLDFKLEKGNFLRFLDVCYKIYIEFHPNT</sequence>
<gene>
    <name evidence="5" type="ORF">SteCoe_19338</name>
</gene>
<evidence type="ECO:0000256" key="3">
    <source>
        <dbReference type="ARBA" id="ARBA00022840"/>
    </source>
</evidence>
<name>A0A1R2BUE9_9CILI</name>
<evidence type="ECO:0000256" key="1">
    <source>
        <dbReference type="ARBA" id="ARBA00011245"/>
    </source>
</evidence>
<dbReference type="FunFam" id="1.10.510.10:FF:000571">
    <property type="entry name" value="Maternal embryonic leucine zipper kinase"/>
    <property type="match status" value="1"/>
</dbReference>
<dbReference type="EMBL" id="MPUH01000424">
    <property type="protein sequence ID" value="OMJ80433.1"/>
    <property type="molecule type" value="Genomic_DNA"/>
</dbReference>
<dbReference type="InterPro" id="IPR011009">
    <property type="entry name" value="Kinase-like_dom_sf"/>
</dbReference>
<dbReference type="PROSITE" id="PS00108">
    <property type="entry name" value="PROTEIN_KINASE_ST"/>
    <property type="match status" value="1"/>
</dbReference>
<dbReference type="PROSITE" id="PS50011">
    <property type="entry name" value="PROTEIN_KINASE_DOM"/>
    <property type="match status" value="1"/>
</dbReference>
<dbReference type="GO" id="GO:0035556">
    <property type="term" value="P:intracellular signal transduction"/>
    <property type="evidence" value="ECO:0007669"/>
    <property type="project" value="TreeGrafter"/>
</dbReference>
<dbReference type="Gene3D" id="1.10.510.10">
    <property type="entry name" value="Transferase(Phosphotransferase) domain 1"/>
    <property type="match status" value="1"/>
</dbReference>
<reference evidence="5 6" key="1">
    <citation type="submission" date="2016-11" db="EMBL/GenBank/DDBJ databases">
        <title>The macronuclear genome of Stentor coeruleus: a giant cell with tiny introns.</title>
        <authorList>
            <person name="Slabodnick M."/>
            <person name="Ruby J.G."/>
            <person name="Reiff S.B."/>
            <person name="Swart E.C."/>
            <person name="Gosai S."/>
            <person name="Prabakaran S."/>
            <person name="Witkowska E."/>
            <person name="Larue G.E."/>
            <person name="Fisher S."/>
            <person name="Freeman R.M."/>
            <person name="Gunawardena J."/>
            <person name="Chu W."/>
            <person name="Stover N.A."/>
            <person name="Gregory B.D."/>
            <person name="Nowacki M."/>
            <person name="Derisi J."/>
            <person name="Roy S.W."/>
            <person name="Marshall W.F."/>
            <person name="Sood P."/>
        </authorList>
    </citation>
    <scope>NUCLEOTIDE SEQUENCE [LARGE SCALE GENOMIC DNA]</scope>
    <source>
        <strain evidence="5">WM001</strain>
    </source>
</reference>
<dbReference type="SMART" id="SM00220">
    <property type="entry name" value="S_TKc"/>
    <property type="match status" value="1"/>
</dbReference>
<protein>
    <recommendedName>
        <fullName evidence="4">Protein kinase domain-containing protein</fullName>
    </recommendedName>
</protein>
<dbReference type="InterPro" id="IPR028375">
    <property type="entry name" value="KA1/Ssp2_C"/>
</dbReference>
<dbReference type="SUPFAM" id="SSF56112">
    <property type="entry name" value="Protein kinase-like (PK-like)"/>
    <property type="match status" value="1"/>
</dbReference>
<comment type="caution">
    <text evidence="5">The sequence shown here is derived from an EMBL/GenBank/DDBJ whole genome shotgun (WGS) entry which is preliminary data.</text>
</comment>
<dbReference type="InterPro" id="IPR008271">
    <property type="entry name" value="Ser/Thr_kinase_AS"/>
</dbReference>
<dbReference type="Pfam" id="PF00069">
    <property type="entry name" value="Pkinase"/>
    <property type="match status" value="1"/>
</dbReference>
<dbReference type="SUPFAM" id="SSF103243">
    <property type="entry name" value="KA1-like"/>
    <property type="match status" value="1"/>
</dbReference>
<accession>A0A1R2BUE9</accession>
<keyword evidence="2" id="KW-0547">Nucleotide-binding</keyword>
<evidence type="ECO:0000259" key="4">
    <source>
        <dbReference type="PROSITE" id="PS50011"/>
    </source>
</evidence>
<evidence type="ECO:0000256" key="2">
    <source>
        <dbReference type="ARBA" id="ARBA00022741"/>
    </source>
</evidence>
<dbReference type="GO" id="GO:0005737">
    <property type="term" value="C:cytoplasm"/>
    <property type="evidence" value="ECO:0007669"/>
    <property type="project" value="TreeGrafter"/>
</dbReference>
<dbReference type="GO" id="GO:0004674">
    <property type="term" value="F:protein serine/threonine kinase activity"/>
    <property type="evidence" value="ECO:0007669"/>
    <property type="project" value="TreeGrafter"/>
</dbReference>